<evidence type="ECO:0000256" key="3">
    <source>
        <dbReference type="ARBA" id="ARBA00022692"/>
    </source>
</evidence>
<feature type="domain" description="Ancillary SecYEG translocon subunit/Cell division coordinator CpoB TPR" evidence="10">
    <location>
        <begin position="15"/>
        <end position="207"/>
    </location>
</feature>
<name>A0ABY1WM79_9GAMM</name>
<dbReference type="PANTHER" id="PTHR38035:SF1">
    <property type="entry name" value="ANCILLARY SECYEG TRANSLOCON SUBUNIT"/>
    <property type="match status" value="1"/>
</dbReference>
<dbReference type="Gene3D" id="1.25.40.10">
    <property type="entry name" value="Tetratricopeptide repeat domain"/>
    <property type="match status" value="1"/>
</dbReference>
<evidence type="ECO:0000256" key="9">
    <source>
        <dbReference type="SAM" id="Phobius"/>
    </source>
</evidence>
<protein>
    <recommendedName>
        <fullName evidence="8">Ancillary SecYEG translocon subunit</fullName>
    </recommendedName>
</protein>
<dbReference type="InterPro" id="IPR011990">
    <property type="entry name" value="TPR-like_helical_dom_sf"/>
</dbReference>
<dbReference type="InterPro" id="IPR018704">
    <property type="entry name" value="SecYEG/CpoB_TPR"/>
</dbReference>
<keyword evidence="6" id="KW-0143">Chaperone</keyword>
<evidence type="ECO:0000256" key="2">
    <source>
        <dbReference type="ARBA" id="ARBA00022475"/>
    </source>
</evidence>
<keyword evidence="4 9" id="KW-1133">Transmembrane helix</keyword>
<dbReference type="PIRSF" id="PIRSF006170">
    <property type="entry name" value="YfgM"/>
    <property type="match status" value="1"/>
</dbReference>
<organism evidence="11 12">
    <name type="scientific">Corallincola spongiicola</name>
    <dbReference type="NCBI Taxonomy" id="2520508"/>
    <lineage>
        <taxon>Bacteria</taxon>
        <taxon>Pseudomonadati</taxon>
        <taxon>Pseudomonadota</taxon>
        <taxon>Gammaproteobacteria</taxon>
        <taxon>Alteromonadales</taxon>
        <taxon>Psychromonadaceae</taxon>
        <taxon>Corallincola</taxon>
    </lineage>
</organism>
<comment type="similarity">
    <text evidence="7">Belongs to the YfgM family.</text>
</comment>
<evidence type="ECO:0000256" key="6">
    <source>
        <dbReference type="ARBA" id="ARBA00023186"/>
    </source>
</evidence>
<evidence type="ECO:0000313" key="12">
    <source>
        <dbReference type="Proteomes" id="UP000292544"/>
    </source>
</evidence>
<comment type="caution">
    <text evidence="11">The sequence shown here is derived from an EMBL/GenBank/DDBJ whole genome shotgun (WGS) entry which is preliminary data.</text>
</comment>
<dbReference type="SUPFAM" id="SSF48452">
    <property type="entry name" value="TPR-like"/>
    <property type="match status" value="1"/>
</dbReference>
<dbReference type="Proteomes" id="UP000292544">
    <property type="component" value="Unassembled WGS sequence"/>
</dbReference>
<dbReference type="Pfam" id="PF09976">
    <property type="entry name" value="TPR_21"/>
    <property type="match status" value="1"/>
</dbReference>
<keyword evidence="12" id="KW-1185">Reference proteome</keyword>
<evidence type="ECO:0000256" key="7">
    <source>
        <dbReference type="ARBA" id="ARBA00024197"/>
    </source>
</evidence>
<evidence type="ECO:0000256" key="8">
    <source>
        <dbReference type="ARBA" id="ARBA00024235"/>
    </source>
</evidence>
<gene>
    <name evidence="11" type="ORF">EXY25_15520</name>
</gene>
<keyword evidence="5 9" id="KW-0472">Membrane</keyword>
<proteinExistence type="inferred from homology"/>
<comment type="subcellular location">
    <subcellularLocation>
        <location evidence="1">Cell membrane</location>
        <topology evidence="1">Single-pass type II membrane protein</topology>
    </subcellularLocation>
</comment>
<dbReference type="PANTHER" id="PTHR38035">
    <property type="entry name" value="UPF0070 PROTEIN YFGM"/>
    <property type="match status" value="1"/>
</dbReference>
<feature type="transmembrane region" description="Helical" evidence="9">
    <location>
        <begin position="24"/>
        <end position="42"/>
    </location>
</feature>
<evidence type="ECO:0000256" key="4">
    <source>
        <dbReference type="ARBA" id="ARBA00022989"/>
    </source>
</evidence>
<keyword evidence="3 9" id="KW-0812">Transmembrane</keyword>
<evidence type="ECO:0000313" key="11">
    <source>
        <dbReference type="EMBL" id="TAA42694.1"/>
    </source>
</evidence>
<evidence type="ECO:0000259" key="10">
    <source>
        <dbReference type="Pfam" id="PF09976"/>
    </source>
</evidence>
<evidence type="ECO:0000256" key="1">
    <source>
        <dbReference type="ARBA" id="ARBA00004401"/>
    </source>
</evidence>
<reference evidence="12" key="1">
    <citation type="submission" date="2019-02" db="EMBL/GenBank/DDBJ databases">
        <title>Draft genome sequence of Muricauda sp. 176CP4-71.</title>
        <authorList>
            <person name="Park J.-S."/>
        </authorList>
    </citation>
    <scope>NUCLEOTIDE SEQUENCE [LARGE SCALE GENOMIC DNA]</scope>
    <source>
        <strain evidence="12">176GS2-150</strain>
    </source>
</reference>
<dbReference type="EMBL" id="SHLY01000006">
    <property type="protein sequence ID" value="TAA42694.1"/>
    <property type="molecule type" value="Genomic_DNA"/>
</dbReference>
<evidence type="ECO:0000256" key="5">
    <source>
        <dbReference type="ARBA" id="ARBA00023136"/>
    </source>
</evidence>
<dbReference type="InterPro" id="IPR026039">
    <property type="entry name" value="YfgM"/>
</dbReference>
<keyword evidence="2" id="KW-1003">Cell membrane</keyword>
<sequence>MEMYDTEEQQVEAIKRWWQENGNFVIVGIAVGLAVVLGWRLYQDNELSNKEAASSSYQALQTSIDAKGYGAAAELQAYIDSNKGSNYSFMAALQLAKLAVDGDKFAEAEAQLSYVISAAAANNPLLPVAVLRLARLQVTQAKYDEALATLTATTLDVAFTATVEELKGDIYVAQNVTEKARIAYQAAIDNGGLENNAVLQTKINQLSVIEAAQ</sequence>
<accession>A0ABY1WM79</accession>